<gene>
    <name evidence="2" type="ORF">SAMN05421743_103222</name>
</gene>
<organism evidence="2 3">
    <name type="scientific">Thalassobacillus cyri</name>
    <dbReference type="NCBI Taxonomy" id="571932"/>
    <lineage>
        <taxon>Bacteria</taxon>
        <taxon>Bacillati</taxon>
        <taxon>Bacillota</taxon>
        <taxon>Bacilli</taxon>
        <taxon>Bacillales</taxon>
        <taxon>Bacillaceae</taxon>
        <taxon>Thalassobacillus</taxon>
    </lineage>
</organism>
<proteinExistence type="predicted"/>
<name>A0A1H3ZER4_9BACI</name>
<evidence type="ECO:0000313" key="3">
    <source>
        <dbReference type="Proteomes" id="UP000198584"/>
    </source>
</evidence>
<dbReference type="InterPro" id="IPR020205">
    <property type="entry name" value="Uncharacterised_YwnF_TM"/>
</dbReference>
<reference evidence="2 3" key="1">
    <citation type="submission" date="2016-10" db="EMBL/GenBank/DDBJ databases">
        <authorList>
            <person name="de Groot N.N."/>
        </authorList>
    </citation>
    <scope>NUCLEOTIDE SEQUENCE [LARGE SCALE GENOMIC DNA]</scope>
    <source>
        <strain evidence="2 3">CCM7597</strain>
    </source>
</reference>
<feature type="transmembrane region" description="Helical" evidence="1">
    <location>
        <begin position="33"/>
        <end position="54"/>
    </location>
</feature>
<feature type="transmembrane region" description="Helical" evidence="1">
    <location>
        <begin position="60"/>
        <end position="78"/>
    </location>
</feature>
<dbReference type="RefSeq" id="WP_245728833.1">
    <property type="nucleotide sequence ID" value="NZ_FNQR01000003.1"/>
</dbReference>
<dbReference type="STRING" id="571932.SAMN05421743_103222"/>
<protein>
    <submittedName>
        <fullName evidence="2">Uncharacterized protein</fullName>
    </submittedName>
</protein>
<keyword evidence="1" id="KW-1133">Transmembrane helix</keyword>
<sequence length="149" mass="17220">MNFSMTDMPNSVKREVEELEKNLSPVTKKAAKYVFLSFPLIAIATVNLLTLLFMVPEEEVRLSSIAIYAFIGAIGMALSKEAKHKQKEIQKRSVDYIIDRIRKSNIATERAKKDFTDQVKSQPMNAMKHFVAFLEEEKRQEKLNLYRGY</sequence>
<dbReference type="EMBL" id="FNQR01000003">
    <property type="protein sequence ID" value="SEA22273.1"/>
    <property type="molecule type" value="Genomic_DNA"/>
</dbReference>
<keyword evidence="3" id="KW-1185">Reference proteome</keyword>
<accession>A0A1H3ZER4</accession>
<dbReference type="Pfam" id="PF17370">
    <property type="entry name" value="DUF5392"/>
    <property type="match status" value="1"/>
</dbReference>
<keyword evidence="1" id="KW-0472">Membrane</keyword>
<dbReference type="Proteomes" id="UP000198584">
    <property type="component" value="Unassembled WGS sequence"/>
</dbReference>
<evidence type="ECO:0000256" key="1">
    <source>
        <dbReference type="SAM" id="Phobius"/>
    </source>
</evidence>
<dbReference type="AlphaFoldDB" id="A0A1H3ZER4"/>
<evidence type="ECO:0000313" key="2">
    <source>
        <dbReference type="EMBL" id="SEA22273.1"/>
    </source>
</evidence>
<keyword evidence="1" id="KW-0812">Transmembrane</keyword>